<evidence type="ECO:0000256" key="7">
    <source>
        <dbReference type="ARBA" id="ARBA00022722"/>
    </source>
</evidence>
<evidence type="ECO:0000256" key="12">
    <source>
        <dbReference type="ARBA" id="ARBA00023015"/>
    </source>
</evidence>
<dbReference type="Pfam" id="PF04857">
    <property type="entry name" value="CAF1"/>
    <property type="match status" value="2"/>
</dbReference>
<dbReference type="PANTHER" id="PTHR10797">
    <property type="entry name" value="CCR4-NOT TRANSCRIPTION COMPLEX SUBUNIT"/>
    <property type="match status" value="1"/>
</dbReference>
<dbReference type="GO" id="GO:0046872">
    <property type="term" value="F:metal ion binding"/>
    <property type="evidence" value="ECO:0007669"/>
    <property type="project" value="UniProtKB-KW"/>
</dbReference>
<dbReference type="GO" id="GO:0030014">
    <property type="term" value="C:CCR4-NOT complex"/>
    <property type="evidence" value="ECO:0007669"/>
    <property type="project" value="InterPro"/>
</dbReference>
<organism evidence="15 16">
    <name type="scientific">Varroa destructor</name>
    <name type="common">Honeybee mite</name>
    <dbReference type="NCBI Taxonomy" id="109461"/>
    <lineage>
        <taxon>Eukaryota</taxon>
        <taxon>Metazoa</taxon>
        <taxon>Ecdysozoa</taxon>
        <taxon>Arthropoda</taxon>
        <taxon>Chelicerata</taxon>
        <taxon>Arachnida</taxon>
        <taxon>Acari</taxon>
        <taxon>Parasitiformes</taxon>
        <taxon>Mesostigmata</taxon>
        <taxon>Gamasina</taxon>
        <taxon>Dermanyssoidea</taxon>
        <taxon>Varroidae</taxon>
        <taxon>Varroa</taxon>
    </lineage>
</organism>
<accession>A0A7M7JHW7</accession>
<evidence type="ECO:0000256" key="5">
    <source>
        <dbReference type="ARBA" id="ARBA00012161"/>
    </source>
</evidence>
<dbReference type="FunFam" id="3.30.420.10:FF:000048">
    <property type="entry name" value="CCR4-associated factor 1, putative"/>
    <property type="match status" value="1"/>
</dbReference>
<dbReference type="OrthoDB" id="1164111at2759"/>
<keyword evidence="10" id="KW-0269">Exonuclease</keyword>
<evidence type="ECO:0000256" key="11">
    <source>
        <dbReference type="ARBA" id="ARBA00022884"/>
    </source>
</evidence>
<evidence type="ECO:0000256" key="3">
    <source>
        <dbReference type="ARBA" id="ARBA00004496"/>
    </source>
</evidence>
<keyword evidence="12" id="KW-0805">Transcription regulation</keyword>
<evidence type="ECO:0000256" key="13">
    <source>
        <dbReference type="ARBA" id="ARBA00023163"/>
    </source>
</evidence>
<comment type="catalytic activity">
    <reaction evidence="1">
        <text>Exonucleolytic cleavage of poly(A) to 5'-AMP.</text>
        <dbReference type="EC" id="3.1.13.4"/>
    </reaction>
</comment>
<dbReference type="InterPro" id="IPR036397">
    <property type="entry name" value="RNaseH_sf"/>
</dbReference>
<dbReference type="GO" id="GO:0005634">
    <property type="term" value="C:nucleus"/>
    <property type="evidence" value="ECO:0007669"/>
    <property type="project" value="UniProtKB-SubCell"/>
</dbReference>
<dbReference type="GO" id="GO:0003723">
    <property type="term" value="F:RNA binding"/>
    <property type="evidence" value="ECO:0007669"/>
    <property type="project" value="UniProtKB-KW"/>
</dbReference>
<dbReference type="AlphaFoldDB" id="A0A7M7JHW7"/>
<evidence type="ECO:0000256" key="14">
    <source>
        <dbReference type="ARBA" id="ARBA00023242"/>
    </source>
</evidence>
<evidence type="ECO:0000256" key="2">
    <source>
        <dbReference type="ARBA" id="ARBA00004123"/>
    </source>
</evidence>
<dbReference type="CTD" id="39366"/>
<keyword evidence="6" id="KW-0963">Cytoplasm</keyword>
<evidence type="ECO:0000313" key="16">
    <source>
        <dbReference type="Proteomes" id="UP000594260"/>
    </source>
</evidence>
<evidence type="ECO:0000256" key="1">
    <source>
        <dbReference type="ARBA" id="ARBA00001663"/>
    </source>
</evidence>
<dbReference type="RefSeq" id="XP_022651882.1">
    <property type="nucleotide sequence ID" value="XM_022796147.1"/>
</dbReference>
<dbReference type="GO" id="GO:0005737">
    <property type="term" value="C:cytoplasm"/>
    <property type="evidence" value="ECO:0007669"/>
    <property type="project" value="UniProtKB-SubCell"/>
</dbReference>
<evidence type="ECO:0000256" key="9">
    <source>
        <dbReference type="ARBA" id="ARBA00022801"/>
    </source>
</evidence>
<evidence type="ECO:0000256" key="4">
    <source>
        <dbReference type="ARBA" id="ARBA00008372"/>
    </source>
</evidence>
<dbReference type="InterPro" id="IPR039637">
    <property type="entry name" value="CNOT7/CNOT8/Pop2"/>
</dbReference>
<evidence type="ECO:0000256" key="10">
    <source>
        <dbReference type="ARBA" id="ARBA00022839"/>
    </source>
</evidence>
<keyword evidence="13" id="KW-0804">Transcription</keyword>
<dbReference type="Proteomes" id="UP000594260">
    <property type="component" value="Unplaced"/>
</dbReference>
<dbReference type="EC" id="3.1.13.4" evidence="5"/>
<proteinExistence type="inferred from homology"/>
<comment type="similarity">
    <text evidence="4">Belongs to the CAF1 family.</text>
</comment>
<dbReference type="GO" id="GO:0004535">
    <property type="term" value="F:poly(A)-specific ribonuclease activity"/>
    <property type="evidence" value="ECO:0007669"/>
    <property type="project" value="UniProtKB-EC"/>
</dbReference>
<dbReference type="InParanoid" id="A0A7M7JHW7"/>
<keyword evidence="9" id="KW-0378">Hydrolase</keyword>
<dbReference type="InterPro" id="IPR006941">
    <property type="entry name" value="RNase_CAF1"/>
</dbReference>
<dbReference type="FunCoup" id="A0A7M7JHW7">
    <property type="interactions" value="2075"/>
</dbReference>
<dbReference type="SUPFAM" id="SSF53098">
    <property type="entry name" value="Ribonuclease H-like"/>
    <property type="match status" value="1"/>
</dbReference>
<name>A0A7M7JHW7_VARDE</name>
<dbReference type="GeneID" id="111246479"/>
<keyword evidence="11" id="KW-0694">RNA-binding</keyword>
<evidence type="ECO:0000313" key="15">
    <source>
        <dbReference type="EnsemblMetazoa" id="XP_022651882"/>
    </source>
</evidence>
<evidence type="ECO:0000256" key="8">
    <source>
        <dbReference type="ARBA" id="ARBA00022723"/>
    </source>
</evidence>
<comment type="subcellular location">
    <subcellularLocation>
        <location evidence="3">Cytoplasm</location>
    </subcellularLocation>
    <subcellularLocation>
        <location evidence="2">Nucleus</location>
    </subcellularLocation>
</comment>
<reference evidence="15" key="1">
    <citation type="submission" date="2021-01" db="UniProtKB">
        <authorList>
            <consortium name="EnsemblMetazoa"/>
        </authorList>
    </citation>
    <scope>IDENTIFICATION</scope>
</reference>
<keyword evidence="14" id="KW-0539">Nucleus</keyword>
<sequence length="324" mass="36719">MRTDTWEGVHDVWASNLEHAFKEIRHVVKKYPYIGFDTEFPGVVAMPIGEFRSMGEYQYQILRCNVDLLKLIQLGLTFFDERGNPKATWQFNFRFNLKEDMFAQDSIDLLANSGIVFERHADEGIEPFEFAQLLITSGVVLCEGVQWLCFHAGYDFGYLLKLLTEEKIPENEHEFFELLKIYFPVIYDIKYLMKSCKSLKGGLQEVAEQLKLVRIGPQHTAGSDSLLTGAAFFKMREEQLVLDSVLETANHCLEYKGEGADRGSFKVLDVKRDSTLQIEFINGQTKNTAMTNGKTPHNLADSQPIDKPNSTAIGLGVVPSPMAV</sequence>
<keyword evidence="16" id="KW-1185">Reference proteome</keyword>
<protein>
    <recommendedName>
        <fullName evidence="5">poly(A)-specific ribonuclease</fullName>
        <ecNumber evidence="5">3.1.13.4</ecNumber>
    </recommendedName>
</protein>
<keyword evidence="7" id="KW-0540">Nuclease</keyword>
<dbReference type="Gene3D" id="3.30.420.10">
    <property type="entry name" value="Ribonuclease H-like superfamily/Ribonuclease H"/>
    <property type="match status" value="1"/>
</dbReference>
<evidence type="ECO:0000256" key="6">
    <source>
        <dbReference type="ARBA" id="ARBA00022490"/>
    </source>
</evidence>
<dbReference type="EnsemblMetazoa" id="XM_022796147">
    <property type="protein sequence ID" value="XP_022651882"/>
    <property type="gene ID" value="LOC111246479"/>
</dbReference>
<dbReference type="InterPro" id="IPR012337">
    <property type="entry name" value="RNaseH-like_sf"/>
</dbReference>
<dbReference type="KEGG" id="vde:111246479"/>
<keyword evidence="8" id="KW-0479">Metal-binding</keyword>